<protein>
    <submittedName>
        <fullName evidence="6">DoxX family protein</fullName>
    </submittedName>
</protein>
<keyword evidence="7" id="KW-1185">Reference proteome</keyword>
<keyword evidence="2 5" id="KW-0812">Transmembrane</keyword>
<dbReference type="EMBL" id="CP026309">
    <property type="protein sequence ID" value="AUV83350.1"/>
    <property type="molecule type" value="Genomic_DNA"/>
</dbReference>
<dbReference type="Pfam" id="PF07681">
    <property type="entry name" value="DoxX"/>
    <property type="match status" value="1"/>
</dbReference>
<name>A0A2I8VN35_9EURY</name>
<comment type="subcellular location">
    <subcellularLocation>
        <location evidence="1">Membrane</location>
        <topology evidence="1">Multi-pass membrane protein</topology>
    </subcellularLocation>
</comment>
<evidence type="ECO:0000256" key="2">
    <source>
        <dbReference type="ARBA" id="ARBA00022692"/>
    </source>
</evidence>
<dbReference type="RefSeq" id="WP_103427039.1">
    <property type="nucleotide sequence ID" value="NZ_CP026309.1"/>
</dbReference>
<keyword evidence="4 5" id="KW-0472">Membrane</keyword>
<gene>
    <name evidence="6" type="ORF">C2R22_18285</name>
</gene>
<evidence type="ECO:0000256" key="4">
    <source>
        <dbReference type="ARBA" id="ARBA00023136"/>
    </source>
</evidence>
<dbReference type="KEGG" id="srub:C2R22_18285"/>
<evidence type="ECO:0000313" key="7">
    <source>
        <dbReference type="Proteomes" id="UP000236584"/>
    </source>
</evidence>
<accession>A0A2I8VN35</accession>
<dbReference type="AlphaFoldDB" id="A0A2I8VN35"/>
<reference evidence="6 7" key="1">
    <citation type="submission" date="2018-01" db="EMBL/GenBank/DDBJ databases">
        <title>Complete genome sequence of Salinigranum rubrum GX10T, an extremely halophilic archaeon isolated from a marine solar saltern.</title>
        <authorList>
            <person name="Han S."/>
        </authorList>
    </citation>
    <scope>NUCLEOTIDE SEQUENCE [LARGE SCALE GENOMIC DNA]</scope>
    <source>
        <strain evidence="6 7">GX10</strain>
    </source>
</reference>
<evidence type="ECO:0000256" key="5">
    <source>
        <dbReference type="SAM" id="Phobius"/>
    </source>
</evidence>
<dbReference type="GO" id="GO:0016020">
    <property type="term" value="C:membrane"/>
    <property type="evidence" value="ECO:0007669"/>
    <property type="project" value="UniProtKB-SubCell"/>
</dbReference>
<evidence type="ECO:0000256" key="1">
    <source>
        <dbReference type="ARBA" id="ARBA00004141"/>
    </source>
</evidence>
<keyword evidence="3 5" id="KW-1133">Transmembrane helix</keyword>
<evidence type="ECO:0000256" key="3">
    <source>
        <dbReference type="ARBA" id="ARBA00022989"/>
    </source>
</evidence>
<proteinExistence type="predicted"/>
<feature type="transmembrane region" description="Helical" evidence="5">
    <location>
        <begin position="85"/>
        <end position="109"/>
    </location>
</feature>
<dbReference type="InterPro" id="IPR032808">
    <property type="entry name" value="DoxX"/>
</dbReference>
<organism evidence="6 7">
    <name type="scientific">Salinigranum rubrum</name>
    <dbReference type="NCBI Taxonomy" id="755307"/>
    <lineage>
        <taxon>Archaea</taxon>
        <taxon>Methanobacteriati</taxon>
        <taxon>Methanobacteriota</taxon>
        <taxon>Stenosarchaea group</taxon>
        <taxon>Halobacteria</taxon>
        <taxon>Halobacteriales</taxon>
        <taxon>Haloferacaceae</taxon>
        <taxon>Salinigranum</taxon>
    </lineage>
</organism>
<dbReference type="GeneID" id="35594083"/>
<dbReference type="OrthoDB" id="342823at2157"/>
<evidence type="ECO:0000313" key="6">
    <source>
        <dbReference type="EMBL" id="AUV83350.1"/>
    </source>
</evidence>
<sequence length="139" mass="14706">MDRETAVRRLARADHLVDPLSRVGLGVVILLAGVHKLLAPEAWAVYLVPPFDRLVLVSPVEFMLVNGVLEPPFALALISDRYTTFAAAFVTVSLSVTVVYLAVAALLTNGAFVDVLIRDVGLAALAASVTLRAAGRAEG</sequence>
<dbReference type="Proteomes" id="UP000236584">
    <property type="component" value="Chromosome"/>
</dbReference>